<dbReference type="AlphaFoldDB" id="A0A1E3PZF7"/>
<dbReference type="EMBL" id="KV454299">
    <property type="protein sequence ID" value="ODQ70654.1"/>
    <property type="molecule type" value="Genomic_DNA"/>
</dbReference>
<name>A0A1E3PZF7_LIPST</name>
<proteinExistence type="predicted"/>
<gene>
    <name evidence="1" type="ORF">LIPSTDRAFT_155377</name>
</gene>
<reference evidence="1 2" key="1">
    <citation type="journal article" date="2016" name="Proc. Natl. Acad. Sci. U.S.A.">
        <title>Comparative genomics of biotechnologically important yeasts.</title>
        <authorList>
            <person name="Riley R."/>
            <person name="Haridas S."/>
            <person name="Wolfe K.H."/>
            <person name="Lopes M.R."/>
            <person name="Hittinger C.T."/>
            <person name="Goeker M."/>
            <person name="Salamov A.A."/>
            <person name="Wisecaver J.H."/>
            <person name="Long T.M."/>
            <person name="Calvey C.H."/>
            <person name="Aerts A.L."/>
            <person name="Barry K.W."/>
            <person name="Choi C."/>
            <person name="Clum A."/>
            <person name="Coughlan A.Y."/>
            <person name="Deshpande S."/>
            <person name="Douglass A.P."/>
            <person name="Hanson S.J."/>
            <person name="Klenk H.-P."/>
            <person name="LaButti K.M."/>
            <person name="Lapidus A."/>
            <person name="Lindquist E.A."/>
            <person name="Lipzen A.M."/>
            <person name="Meier-Kolthoff J.P."/>
            <person name="Ohm R.A."/>
            <person name="Otillar R.P."/>
            <person name="Pangilinan J.L."/>
            <person name="Peng Y."/>
            <person name="Rokas A."/>
            <person name="Rosa C.A."/>
            <person name="Scheuner C."/>
            <person name="Sibirny A.A."/>
            <person name="Slot J.C."/>
            <person name="Stielow J.B."/>
            <person name="Sun H."/>
            <person name="Kurtzman C.P."/>
            <person name="Blackwell M."/>
            <person name="Grigoriev I.V."/>
            <person name="Jeffries T.W."/>
        </authorList>
    </citation>
    <scope>NUCLEOTIDE SEQUENCE [LARGE SCALE GENOMIC DNA]</scope>
    <source>
        <strain evidence="1 2">NRRL Y-11557</strain>
    </source>
</reference>
<dbReference type="OrthoDB" id="4359445at2759"/>
<evidence type="ECO:0000313" key="1">
    <source>
        <dbReference type="EMBL" id="ODQ70654.1"/>
    </source>
</evidence>
<keyword evidence="2" id="KW-1185">Reference proteome</keyword>
<evidence type="ECO:0008006" key="3">
    <source>
        <dbReference type="Google" id="ProtNLM"/>
    </source>
</evidence>
<sequence length="63" mass="7548">MNALSIVFPTAVNQVCRWHIEQNILKNCRKYFNNVADFDASWAQLRPLSVRWIESPRQSRWKN</sequence>
<dbReference type="Proteomes" id="UP000094385">
    <property type="component" value="Unassembled WGS sequence"/>
</dbReference>
<evidence type="ECO:0000313" key="2">
    <source>
        <dbReference type="Proteomes" id="UP000094385"/>
    </source>
</evidence>
<accession>A0A1E3PZF7</accession>
<protein>
    <recommendedName>
        <fullName evidence="3">MULE transposase domain-containing protein</fullName>
    </recommendedName>
</protein>
<organism evidence="1 2">
    <name type="scientific">Lipomyces starkeyi NRRL Y-11557</name>
    <dbReference type="NCBI Taxonomy" id="675824"/>
    <lineage>
        <taxon>Eukaryota</taxon>
        <taxon>Fungi</taxon>
        <taxon>Dikarya</taxon>
        <taxon>Ascomycota</taxon>
        <taxon>Saccharomycotina</taxon>
        <taxon>Lipomycetes</taxon>
        <taxon>Lipomycetales</taxon>
        <taxon>Lipomycetaceae</taxon>
        <taxon>Lipomyces</taxon>
    </lineage>
</organism>